<dbReference type="Proteomes" id="UP000604046">
    <property type="component" value="Unassembled WGS sequence"/>
</dbReference>
<comment type="caution">
    <text evidence="3">The sequence shown here is derived from an EMBL/GenBank/DDBJ whole genome shotgun (WGS) entry which is preliminary data.</text>
</comment>
<keyword evidence="4" id="KW-1185">Reference proteome</keyword>
<evidence type="ECO:0000256" key="1">
    <source>
        <dbReference type="SAM" id="Coils"/>
    </source>
</evidence>
<protein>
    <submittedName>
        <fullName evidence="3">PpdK protein</fullName>
    </submittedName>
</protein>
<sequence>MANVRHRPAAAPLRRCGFTLPQRAWESRARQVPDASHSQALETEPALPQTDLITSGDEAEPPVPPATLESPTPATADDMSGGLPLPPEGSEVAEAAEASDDTEAARGSGEQLTHRPTDPAVALAMPIYAPAPPQAHVPLPNGYNAYALINGETPWSAVAVCRQQAERLAKLEAEILEECRQKQERLWQAELAEVLDQRAHEWREQRAQFESQISYQEQRYTSALVSWRQSEVNSQRDAQLRHQAVSDRCLSISEELAEARASFATERFQLEQAGGQLQAELATSTNEANAIKVEERTMISCMRRELAAEAASAAQVTETAENQRDAAVSECKAAEAKLAKQHLDYRGNLDELLLQRTSLEESCQHADHLQRLSRQRTSYEEEAAAKAIDERHRAQAELQAENEEKEKLSALVIGLTAEVAAASKEMDVERETRRAFQQVAEDAQKLQATFLAEAEAAREVAEATALEVAEERRHRARDLHEYRQVLRHHQEQLSAERQRQIFTEVLGAIDSAGD</sequence>
<evidence type="ECO:0000256" key="2">
    <source>
        <dbReference type="SAM" id="MobiDB-lite"/>
    </source>
</evidence>
<feature type="region of interest" description="Disordered" evidence="2">
    <location>
        <begin position="25"/>
        <end position="114"/>
    </location>
</feature>
<reference evidence="3" key="1">
    <citation type="submission" date="2021-02" db="EMBL/GenBank/DDBJ databases">
        <authorList>
            <person name="Dougan E. K."/>
            <person name="Rhodes N."/>
            <person name="Thang M."/>
            <person name="Chan C."/>
        </authorList>
    </citation>
    <scope>NUCLEOTIDE SEQUENCE</scope>
</reference>
<name>A0A812V8S3_9DINO</name>
<evidence type="ECO:0000313" key="3">
    <source>
        <dbReference type="EMBL" id="CAE7614223.1"/>
    </source>
</evidence>
<dbReference type="AlphaFoldDB" id="A0A812V8S3"/>
<evidence type="ECO:0000313" key="4">
    <source>
        <dbReference type="Proteomes" id="UP000604046"/>
    </source>
</evidence>
<proteinExistence type="predicted"/>
<keyword evidence="1" id="KW-0175">Coiled coil</keyword>
<dbReference type="EMBL" id="CAJNDS010002837">
    <property type="protein sequence ID" value="CAE7614223.1"/>
    <property type="molecule type" value="Genomic_DNA"/>
</dbReference>
<feature type="coiled-coil region" evidence="1">
    <location>
        <begin position="384"/>
        <end position="418"/>
    </location>
</feature>
<dbReference type="OrthoDB" id="446199at2759"/>
<organism evidence="3 4">
    <name type="scientific">Symbiodinium natans</name>
    <dbReference type="NCBI Taxonomy" id="878477"/>
    <lineage>
        <taxon>Eukaryota</taxon>
        <taxon>Sar</taxon>
        <taxon>Alveolata</taxon>
        <taxon>Dinophyceae</taxon>
        <taxon>Suessiales</taxon>
        <taxon>Symbiodiniaceae</taxon>
        <taxon>Symbiodinium</taxon>
    </lineage>
</organism>
<accession>A0A812V8S3</accession>
<feature type="coiled-coil region" evidence="1">
    <location>
        <begin position="161"/>
        <end position="212"/>
    </location>
</feature>
<gene>
    <name evidence="3" type="primary">ppdK</name>
    <name evidence="3" type="ORF">SNAT2548_LOCUS34922</name>
</gene>
<feature type="coiled-coil region" evidence="1">
    <location>
        <begin position="451"/>
        <end position="499"/>
    </location>
</feature>